<dbReference type="AlphaFoldDB" id="A0A9X1L7K7"/>
<evidence type="ECO:0000313" key="2">
    <source>
        <dbReference type="EMBL" id="MCB4822086.1"/>
    </source>
</evidence>
<reference evidence="2" key="1">
    <citation type="submission" date="2021-10" db="EMBL/GenBank/DDBJ databases">
        <title>Roseicella aerolatum sp. nov., isolated from aerosols of e-waste dismantling site.</title>
        <authorList>
            <person name="Qin T."/>
        </authorList>
    </citation>
    <scope>NUCLEOTIDE SEQUENCE</scope>
    <source>
        <strain evidence="2">GB24</strain>
    </source>
</reference>
<dbReference type="PANTHER" id="PTHR46825:SF9">
    <property type="entry name" value="BETA-LACTAMASE-RELATED DOMAIN-CONTAINING PROTEIN"/>
    <property type="match status" value="1"/>
</dbReference>
<dbReference type="RefSeq" id="WP_226607830.1">
    <property type="nucleotide sequence ID" value="NZ_JAJAQI010000012.1"/>
</dbReference>
<name>A0A9X1L7K7_9PROT</name>
<dbReference type="EMBL" id="JAJAQI010000012">
    <property type="protein sequence ID" value="MCB4822086.1"/>
    <property type="molecule type" value="Genomic_DNA"/>
</dbReference>
<protein>
    <submittedName>
        <fullName evidence="2">Beta-lactamase family protein</fullName>
    </submittedName>
</protein>
<dbReference type="Pfam" id="PF00144">
    <property type="entry name" value="Beta-lactamase"/>
    <property type="match status" value="1"/>
</dbReference>
<dbReference type="InterPro" id="IPR050491">
    <property type="entry name" value="AmpC-like"/>
</dbReference>
<feature type="domain" description="Beta-lactamase-related" evidence="1">
    <location>
        <begin position="28"/>
        <end position="328"/>
    </location>
</feature>
<gene>
    <name evidence="2" type="ORF">LHA35_10110</name>
</gene>
<comment type="caution">
    <text evidence="2">The sequence shown here is derived from an EMBL/GenBank/DDBJ whole genome shotgun (WGS) entry which is preliminary data.</text>
</comment>
<dbReference type="InterPro" id="IPR012338">
    <property type="entry name" value="Beta-lactam/transpept-like"/>
</dbReference>
<proteinExistence type="predicted"/>
<dbReference type="PANTHER" id="PTHR46825">
    <property type="entry name" value="D-ALANYL-D-ALANINE-CARBOXYPEPTIDASE/ENDOPEPTIDASE AMPH"/>
    <property type="match status" value="1"/>
</dbReference>
<accession>A0A9X1L7K7</accession>
<dbReference type="Proteomes" id="UP001139311">
    <property type="component" value="Unassembled WGS sequence"/>
</dbReference>
<keyword evidence="3" id="KW-1185">Reference proteome</keyword>
<organism evidence="2 3">
    <name type="scientific">Roseicella aerolata</name>
    <dbReference type="NCBI Taxonomy" id="2883479"/>
    <lineage>
        <taxon>Bacteria</taxon>
        <taxon>Pseudomonadati</taxon>
        <taxon>Pseudomonadota</taxon>
        <taxon>Alphaproteobacteria</taxon>
        <taxon>Acetobacterales</taxon>
        <taxon>Roseomonadaceae</taxon>
        <taxon>Roseicella</taxon>
    </lineage>
</organism>
<dbReference type="InterPro" id="IPR001466">
    <property type="entry name" value="Beta-lactam-related"/>
</dbReference>
<dbReference type="SUPFAM" id="SSF56601">
    <property type="entry name" value="beta-lactamase/transpeptidase-like"/>
    <property type="match status" value="1"/>
</dbReference>
<sequence>MRQPDWTAAMAEAEPTTATWRATGEPGPGGAILLLDRDGLRGEACAGLASLPHRIPFTVATPSRFASITKHLLCAFALHHGLELEAPLGALLPGLPAPIAAVPVFRALSMTGGIPDLLPSHTLCGVPHTAAIEPAALDAFTAALPGLDFPPGSEMSYSNTGYRLVEQALARQGHVFGAWVEGALNAALGTGFRFPAGWDRPLPGLADGYWREGPGSPWRIGAYGMALSASGGMAGSARDLATWLRALLRGDGPAGDVLAQLATPARLQDGRASHYGLGLAVTGIGGERLVGHGGHLPGFKNHVLLAPARGLGVVLLSNREETEPYLPALRIMAALLGLAPPRPAAPLLPEGLFIEADGPAWLEHRDGAVTFLGARDLLMAGEAPGEVVALSPYLPMRLRREGAGIAGEIGHAARRFRPVPPDARLSPGLAGFWRAPAQGAELAIEIAADGSGSAAFGAGPLHRRVPLTPLGDGRALLAVGAPPWTSRACAWLRAPDRLRLLTARSRVLEFQRA</sequence>
<evidence type="ECO:0000313" key="3">
    <source>
        <dbReference type="Proteomes" id="UP001139311"/>
    </source>
</evidence>
<dbReference type="Gene3D" id="3.40.710.10">
    <property type="entry name" value="DD-peptidase/beta-lactamase superfamily"/>
    <property type="match status" value="1"/>
</dbReference>
<evidence type="ECO:0000259" key="1">
    <source>
        <dbReference type="Pfam" id="PF00144"/>
    </source>
</evidence>